<dbReference type="GO" id="GO:0006511">
    <property type="term" value="P:ubiquitin-dependent protein catabolic process"/>
    <property type="evidence" value="ECO:0007669"/>
    <property type="project" value="InterPro"/>
</dbReference>
<reference evidence="3" key="1">
    <citation type="journal article" date="2013" name="PLoS Genet.">
        <title>The genome of Spraguea lophii and the basis of host-microsporidian interactions.</title>
        <authorList>
            <person name="Campbell S.E."/>
            <person name="Williams T.A."/>
            <person name="Yousuf A."/>
            <person name="Soanes D.M."/>
            <person name="Paszkiewicz K.H."/>
            <person name="Williams B.A.P."/>
        </authorList>
    </citation>
    <scope>NUCLEOTIDE SEQUENCE [LARGE SCALE GENOMIC DNA]</scope>
    <source>
        <strain evidence="3">42_110</strain>
    </source>
</reference>
<evidence type="ECO:0008006" key="4">
    <source>
        <dbReference type="Google" id="ProtNLM"/>
    </source>
</evidence>
<dbReference type="OrthoDB" id="2342932at2759"/>
<dbReference type="InterPro" id="IPR011333">
    <property type="entry name" value="SKP1/BTB/POZ_sf"/>
</dbReference>
<dbReference type="SMART" id="SM00512">
    <property type="entry name" value="Skp1"/>
    <property type="match status" value="1"/>
</dbReference>
<keyword evidence="3" id="KW-1185">Reference proteome</keyword>
<dbReference type="Gene3D" id="3.30.710.10">
    <property type="entry name" value="Potassium Channel Kv1.1, Chain A"/>
    <property type="match status" value="1"/>
</dbReference>
<evidence type="ECO:0000313" key="3">
    <source>
        <dbReference type="Proteomes" id="UP000014978"/>
    </source>
</evidence>
<protein>
    <recommendedName>
        <fullName evidence="4">SKP1 component POZ domain-containing protein</fullName>
    </recommendedName>
</protein>
<proteinExistence type="inferred from homology"/>
<evidence type="ECO:0000256" key="1">
    <source>
        <dbReference type="ARBA" id="ARBA00009993"/>
    </source>
</evidence>
<gene>
    <name evidence="2" type="ORF">SLOPH_1861</name>
</gene>
<dbReference type="Proteomes" id="UP000014978">
    <property type="component" value="Unassembled WGS sequence"/>
</dbReference>
<evidence type="ECO:0000313" key="2">
    <source>
        <dbReference type="EMBL" id="EPR77794.1"/>
    </source>
</evidence>
<comment type="caution">
    <text evidence="2">The sequence shown here is derived from an EMBL/GenBank/DDBJ whole genome shotgun (WGS) entry which is preliminary data.</text>
</comment>
<name>S7XFG5_SPRLO</name>
<dbReference type="InterPro" id="IPR001232">
    <property type="entry name" value="SKP1-like"/>
</dbReference>
<dbReference type="VEuPathDB" id="MicrosporidiaDB:SLOPH_1861"/>
<dbReference type="AlphaFoldDB" id="S7XFG5"/>
<dbReference type="OMA" id="CKCLADR"/>
<sequence>MYKIRTKDKVIIPIDMNVIERCTLLQLIIKNTIVEEYIDIYVDSSIFKIIIDFMNKNKSMLCEPYDSLEILFLREDEDFIRNYSTDIIIQIINGCNYLQYFFMMEVGCKCLADRLKNTDAGRYVDVGKEVKEDEEFDWISSSYSDDF</sequence>
<accession>S7XFG5</accession>
<dbReference type="InParanoid" id="S7XFG5"/>
<organism evidence="2 3">
    <name type="scientific">Spraguea lophii (strain 42_110)</name>
    <name type="common">Microsporidian parasite</name>
    <dbReference type="NCBI Taxonomy" id="1358809"/>
    <lineage>
        <taxon>Eukaryota</taxon>
        <taxon>Fungi</taxon>
        <taxon>Fungi incertae sedis</taxon>
        <taxon>Microsporidia</taxon>
        <taxon>Spragueidae</taxon>
        <taxon>Spraguea</taxon>
    </lineage>
</organism>
<dbReference type="STRING" id="1358809.S7XFG5"/>
<dbReference type="EMBL" id="ATCN01001271">
    <property type="protein sequence ID" value="EPR77794.1"/>
    <property type="molecule type" value="Genomic_DNA"/>
</dbReference>
<dbReference type="SUPFAM" id="SSF81382">
    <property type="entry name" value="Skp1 dimerisation domain-like"/>
    <property type="match status" value="1"/>
</dbReference>
<dbReference type="HOGENOM" id="CLU_059252_4_2_1"/>
<comment type="similarity">
    <text evidence="1">Belongs to the SKP1 family.</text>
</comment>
<dbReference type="InterPro" id="IPR036296">
    <property type="entry name" value="SKP1-like_dim_sf"/>
</dbReference>